<evidence type="ECO:0000313" key="9">
    <source>
        <dbReference type="RefSeq" id="XP_033569278.1"/>
    </source>
</evidence>
<sequence length="388" mass="41486">MHSLITLATLIVAASAARPFLNEPNTGLEEYLGAGFPVGKLPNLTDIRGIPDFDFAARNYLNASSYSFYRTGAAGEWSYRNNLEAFSRVRWRPQVLNDVHSLASTLPAPFFIAPAARAGLANDAAESNLVKAAYAGDILYIPAIYATLSIEQIAAVKPVNGSQILFQQLYAAANLTAVQNSLDRAKAAGSKAIVFTIDAPATSTRHRAARYGLGNANSDTATLTWALYAQLHNMTSLPIILKGTTTVDDVHKANSVGAPAIYVSNYGGGQLDGSPSPLEICLEIYESDPTLFQKTEIYADSGVRYGTDVLKLLSLGVRAVGLGRQFLYANAYGVAGVTHLIELLKTEIAADTANAGIQDVRKIQKERVNWNPLTTNGFRGEKEGVGAG</sequence>
<feature type="binding site" evidence="4">
    <location>
        <begin position="114"/>
        <end position="116"/>
    </location>
    <ligand>
        <name>FMN</name>
        <dbReference type="ChEBI" id="CHEBI:58210"/>
    </ligand>
</feature>
<keyword evidence="4" id="KW-0288">FMN</keyword>
<evidence type="ECO:0000256" key="1">
    <source>
        <dbReference type="ARBA" id="ARBA00001917"/>
    </source>
</evidence>
<keyword evidence="8" id="KW-1185">Reference proteome</keyword>
<evidence type="ECO:0000313" key="7">
    <source>
        <dbReference type="EMBL" id="KAF2802314.1"/>
    </source>
</evidence>
<dbReference type="InterPro" id="IPR000262">
    <property type="entry name" value="FMN-dep_DH"/>
</dbReference>
<feature type="binding site" evidence="4">
    <location>
        <begin position="300"/>
        <end position="304"/>
    </location>
    <ligand>
        <name>FMN</name>
        <dbReference type="ChEBI" id="CHEBI:58210"/>
    </ligand>
</feature>
<feature type="binding site" evidence="4">
    <location>
        <position position="196"/>
    </location>
    <ligand>
        <name>FMN</name>
        <dbReference type="ChEBI" id="CHEBI:58210"/>
    </ligand>
</feature>
<gene>
    <name evidence="7 9" type="ORF">BDZ99DRAFT_551661</name>
</gene>
<dbReference type="PIRSF" id="PIRSF000138">
    <property type="entry name" value="Al-hdrx_acd_dh"/>
    <property type="match status" value="1"/>
</dbReference>
<evidence type="ECO:0000256" key="5">
    <source>
        <dbReference type="SAM" id="SignalP"/>
    </source>
</evidence>
<comment type="similarity">
    <text evidence="3">Belongs to the FMN-dependent alpha-hydroxy acid dehydrogenase family.</text>
</comment>
<dbReference type="InterPro" id="IPR013785">
    <property type="entry name" value="Aldolase_TIM"/>
</dbReference>
<feature type="binding site" evidence="4">
    <location>
        <position position="168"/>
    </location>
    <ligand>
        <name>FMN</name>
        <dbReference type="ChEBI" id="CHEBI:58210"/>
    </ligand>
</feature>
<dbReference type="GO" id="GO:0016491">
    <property type="term" value="F:oxidoreductase activity"/>
    <property type="evidence" value="ECO:0007669"/>
    <property type="project" value="UniProtKB-KW"/>
</dbReference>
<dbReference type="InterPro" id="IPR037396">
    <property type="entry name" value="FMN_HAD"/>
</dbReference>
<dbReference type="EMBL" id="MU003724">
    <property type="protein sequence ID" value="KAF2802314.1"/>
    <property type="molecule type" value="Genomic_DNA"/>
</dbReference>
<dbReference type="PANTHER" id="PTHR10578">
    <property type="entry name" value="S -2-HYDROXY-ACID OXIDASE-RELATED"/>
    <property type="match status" value="1"/>
</dbReference>
<dbReference type="Gene3D" id="3.20.20.70">
    <property type="entry name" value="Aldolase class I"/>
    <property type="match status" value="2"/>
</dbReference>
<accession>A0A6A6Y2S5</accession>
<keyword evidence="2" id="KW-0560">Oxidoreductase</keyword>
<dbReference type="RefSeq" id="XP_033569278.1">
    <property type="nucleotide sequence ID" value="XM_033727032.1"/>
</dbReference>
<name>A0A6A6Y2S5_9PEZI</name>
<feature type="binding site" evidence="4">
    <location>
        <position position="242"/>
    </location>
    <ligand>
        <name>FMN</name>
        <dbReference type="ChEBI" id="CHEBI:58210"/>
    </ligand>
</feature>
<evidence type="ECO:0000259" key="6">
    <source>
        <dbReference type="PROSITE" id="PS51349"/>
    </source>
</evidence>
<dbReference type="GeneID" id="54467925"/>
<organism evidence="7">
    <name type="scientific">Mytilinidion resinicola</name>
    <dbReference type="NCBI Taxonomy" id="574789"/>
    <lineage>
        <taxon>Eukaryota</taxon>
        <taxon>Fungi</taxon>
        <taxon>Dikarya</taxon>
        <taxon>Ascomycota</taxon>
        <taxon>Pezizomycotina</taxon>
        <taxon>Dothideomycetes</taxon>
        <taxon>Pleosporomycetidae</taxon>
        <taxon>Mytilinidiales</taxon>
        <taxon>Mytilinidiaceae</taxon>
        <taxon>Mytilinidion</taxon>
    </lineage>
</organism>
<dbReference type="PROSITE" id="PS51349">
    <property type="entry name" value="FMN_HYDROXY_ACID_DH_2"/>
    <property type="match status" value="1"/>
</dbReference>
<feature type="binding site" evidence="4">
    <location>
        <position position="264"/>
    </location>
    <ligand>
        <name>FMN</name>
        <dbReference type="ChEBI" id="CHEBI:58210"/>
    </ligand>
</feature>
<dbReference type="OrthoDB" id="1925334at2759"/>
<proteinExistence type="inferred from homology"/>
<keyword evidence="4" id="KW-0285">Flavoprotein</keyword>
<feature type="binding site" evidence="4">
    <location>
        <position position="170"/>
    </location>
    <ligand>
        <name>glyoxylate</name>
        <dbReference type="ChEBI" id="CHEBI:36655"/>
    </ligand>
</feature>
<protein>
    <submittedName>
        <fullName evidence="7 9">S-2-hydroxy-acid oxidase</fullName>
    </submittedName>
</protein>
<evidence type="ECO:0000256" key="4">
    <source>
        <dbReference type="PIRSR" id="PIRSR000138-2"/>
    </source>
</evidence>
<feature type="binding site" evidence="4">
    <location>
        <begin position="323"/>
        <end position="324"/>
    </location>
    <ligand>
        <name>FMN</name>
        <dbReference type="ChEBI" id="CHEBI:58210"/>
    </ligand>
</feature>
<feature type="binding site" evidence="4">
    <location>
        <position position="205"/>
    </location>
    <ligand>
        <name>glyoxylate</name>
        <dbReference type="ChEBI" id="CHEBI:36655"/>
    </ligand>
</feature>
<feature type="domain" description="FMN hydroxy acid dehydrogenase" evidence="6">
    <location>
        <begin position="42"/>
        <end position="373"/>
    </location>
</feature>
<dbReference type="PANTHER" id="PTHR10578:SF140">
    <property type="entry name" value="FMN HYDROXY ACID DEHYDROGENASE DOMAIN-CONTAINING PROTEIN"/>
    <property type="match status" value="1"/>
</dbReference>
<reference evidence="9" key="3">
    <citation type="submission" date="2025-04" db="UniProtKB">
        <authorList>
            <consortium name="RefSeq"/>
        </authorList>
    </citation>
    <scope>IDENTIFICATION</scope>
    <source>
        <strain evidence="9">CBS 304.34</strain>
    </source>
</reference>
<dbReference type="GO" id="GO:0010181">
    <property type="term" value="F:FMN binding"/>
    <property type="evidence" value="ECO:0007669"/>
    <property type="project" value="InterPro"/>
</dbReference>
<dbReference type="AlphaFoldDB" id="A0A6A6Y2S5"/>
<feature type="signal peptide" evidence="5">
    <location>
        <begin position="1"/>
        <end position="16"/>
    </location>
</feature>
<evidence type="ECO:0000256" key="3">
    <source>
        <dbReference type="ARBA" id="ARBA00024042"/>
    </source>
</evidence>
<reference evidence="9" key="2">
    <citation type="submission" date="2020-04" db="EMBL/GenBank/DDBJ databases">
        <authorList>
            <consortium name="NCBI Genome Project"/>
        </authorList>
    </citation>
    <scope>NUCLEOTIDE SEQUENCE</scope>
    <source>
        <strain evidence="9">CBS 304.34</strain>
    </source>
</reference>
<dbReference type="Proteomes" id="UP000504636">
    <property type="component" value="Unplaced"/>
</dbReference>
<evidence type="ECO:0000256" key="2">
    <source>
        <dbReference type="ARBA" id="ARBA00023002"/>
    </source>
</evidence>
<reference evidence="7 9" key="1">
    <citation type="journal article" date="2020" name="Stud. Mycol.">
        <title>101 Dothideomycetes genomes: a test case for predicting lifestyles and emergence of pathogens.</title>
        <authorList>
            <person name="Haridas S."/>
            <person name="Albert R."/>
            <person name="Binder M."/>
            <person name="Bloem J."/>
            <person name="Labutti K."/>
            <person name="Salamov A."/>
            <person name="Andreopoulos B."/>
            <person name="Baker S."/>
            <person name="Barry K."/>
            <person name="Bills G."/>
            <person name="Bluhm B."/>
            <person name="Cannon C."/>
            <person name="Castanera R."/>
            <person name="Culley D."/>
            <person name="Daum C."/>
            <person name="Ezra D."/>
            <person name="Gonzalez J."/>
            <person name="Henrissat B."/>
            <person name="Kuo A."/>
            <person name="Liang C."/>
            <person name="Lipzen A."/>
            <person name="Lutzoni F."/>
            <person name="Magnuson J."/>
            <person name="Mondo S."/>
            <person name="Nolan M."/>
            <person name="Ohm R."/>
            <person name="Pangilinan J."/>
            <person name="Park H.-J."/>
            <person name="Ramirez L."/>
            <person name="Alfaro M."/>
            <person name="Sun H."/>
            <person name="Tritt A."/>
            <person name="Yoshinaga Y."/>
            <person name="Zwiers L.-H."/>
            <person name="Turgeon B."/>
            <person name="Goodwin S."/>
            <person name="Spatafora J."/>
            <person name="Crous P."/>
            <person name="Grigoriev I."/>
        </authorList>
    </citation>
    <scope>NUCLEOTIDE SEQUENCE</scope>
    <source>
        <strain evidence="7 9">CBS 304.34</strain>
    </source>
</reference>
<feature type="chain" id="PRO_5044628817" evidence="5">
    <location>
        <begin position="17"/>
        <end position="388"/>
    </location>
</feature>
<dbReference type="Pfam" id="PF01070">
    <property type="entry name" value="FMN_dh"/>
    <property type="match status" value="2"/>
</dbReference>
<dbReference type="InterPro" id="IPR012133">
    <property type="entry name" value="Alpha-hydoxy_acid_DH_FMN"/>
</dbReference>
<evidence type="ECO:0000313" key="8">
    <source>
        <dbReference type="Proteomes" id="UP000504636"/>
    </source>
</evidence>
<dbReference type="SUPFAM" id="SSF51395">
    <property type="entry name" value="FMN-linked oxidoreductases"/>
    <property type="match status" value="1"/>
</dbReference>
<keyword evidence="5" id="KW-0732">Signal</keyword>
<comment type="cofactor">
    <cofactor evidence="1">
        <name>FMN</name>
        <dbReference type="ChEBI" id="CHEBI:58210"/>
    </cofactor>
</comment>